<dbReference type="InterPro" id="IPR013320">
    <property type="entry name" value="ConA-like_dom_sf"/>
</dbReference>
<dbReference type="OrthoDB" id="192832at2759"/>
<protein>
    <recommendedName>
        <fullName evidence="3">endo-1,3(4)-beta-glucanase</fullName>
        <ecNumber evidence="3">3.2.1.6</ecNumber>
    </recommendedName>
</protein>
<evidence type="ECO:0000256" key="2">
    <source>
        <dbReference type="ARBA" id="ARBA00006865"/>
    </source>
</evidence>
<dbReference type="Gene3D" id="2.60.120.200">
    <property type="match status" value="1"/>
</dbReference>
<dbReference type="GO" id="GO:0052861">
    <property type="term" value="F:endo-1,3(4)-beta-glucanase activity"/>
    <property type="evidence" value="ECO:0007669"/>
    <property type="project" value="UniProtKB-EC"/>
</dbReference>
<proteinExistence type="inferred from homology"/>
<keyword evidence="6" id="KW-0732">Signal</keyword>
<dbReference type="FunFam" id="2.60.120.200:FF:000114">
    <property type="entry name" value="Probable endo-1,3(4)-beta-glucanase NFIA_089530"/>
    <property type="match status" value="1"/>
</dbReference>
<sequence length="345" mass="36442">MISVTIALALGSVVAALPASKNTTAGAVPFVGPVQYVENSGAEPDASTTYTLESSYDYTNWMSSFAVQALGTGDPTHGFVNYLSQSDAQSQGLYSIRGDQIYIGVDHSSTLSPSGTGRGSVRLQSNTAYTHGLFILDLAHMPGSVCGSWPAYWLVGPNWPYTGEIDIIEGVNANNENQMTLHTAAGCDVTIGEGGQTGTSGSNNCNDNNANNGCPVVSNTANTYGTNFNSAGGGVYATFWNQGSIQHWYWPESKVPSDIRNNAPTPLNWGTPQAHFGGCAFDNFITDNSIIFDITFCGDWAGNVWSSGACANDASTCQAYVAGNPGAFSESYWLVNSLKVYKVDS</sequence>
<dbReference type="CDD" id="cd02181">
    <property type="entry name" value="GH16_fungal_Lam16A_glucanase"/>
    <property type="match status" value="1"/>
</dbReference>
<dbReference type="InterPro" id="IPR000757">
    <property type="entry name" value="Beta-glucanase-like"/>
</dbReference>
<comment type="catalytic activity">
    <reaction evidence="1">
        <text>Endohydrolysis of (1-&gt;3)- or (1-&gt;4)-linkages in beta-D-glucans when the glucose residue whose reducing group is involved in the linkage to be hydrolyzed is itself substituted at C-3.</text>
        <dbReference type="EC" id="3.2.1.6"/>
    </reaction>
</comment>
<keyword evidence="5" id="KW-0326">Glycosidase</keyword>
<evidence type="ECO:0000256" key="3">
    <source>
        <dbReference type="ARBA" id="ARBA00012599"/>
    </source>
</evidence>
<evidence type="ECO:0000256" key="5">
    <source>
        <dbReference type="ARBA" id="ARBA00023295"/>
    </source>
</evidence>
<gene>
    <name evidence="8" type="ORF">K490DRAFT_33114</name>
</gene>
<evidence type="ECO:0000313" key="8">
    <source>
        <dbReference type="EMBL" id="KAF2091419.1"/>
    </source>
</evidence>
<dbReference type="EC" id="3.2.1.6" evidence="3"/>
<comment type="caution">
    <text evidence="8">The sequence shown here is derived from an EMBL/GenBank/DDBJ whole genome shotgun (WGS) entry which is preliminary data.</text>
</comment>
<organism evidence="8 9">
    <name type="scientific">Saccharata proteae CBS 121410</name>
    <dbReference type="NCBI Taxonomy" id="1314787"/>
    <lineage>
        <taxon>Eukaryota</taxon>
        <taxon>Fungi</taxon>
        <taxon>Dikarya</taxon>
        <taxon>Ascomycota</taxon>
        <taxon>Pezizomycotina</taxon>
        <taxon>Dothideomycetes</taxon>
        <taxon>Dothideomycetes incertae sedis</taxon>
        <taxon>Botryosphaeriales</taxon>
        <taxon>Saccharataceae</taxon>
        <taxon>Saccharata</taxon>
    </lineage>
</organism>
<feature type="signal peptide" evidence="6">
    <location>
        <begin position="1"/>
        <end position="16"/>
    </location>
</feature>
<keyword evidence="4 8" id="KW-0378">Hydrolase</keyword>
<evidence type="ECO:0000313" key="9">
    <source>
        <dbReference type="Proteomes" id="UP000799776"/>
    </source>
</evidence>
<feature type="chain" id="PRO_5040319866" description="endo-1,3(4)-beta-glucanase" evidence="6">
    <location>
        <begin position="17"/>
        <end position="345"/>
    </location>
</feature>
<evidence type="ECO:0000259" key="7">
    <source>
        <dbReference type="PROSITE" id="PS51762"/>
    </source>
</evidence>
<dbReference type="SUPFAM" id="SSF49899">
    <property type="entry name" value="Concanavalin A-like lectins/glucanases"/>
    <property type="match status" value="1"/>
</dbReference>
<dbReference type="AlphaFoldDB" id="A0A9P4M315"/>
<dbReference type="InterPro" id="IPR050546">
    <property type="entry name" value="Glycosyl_Hydrlase_16"/>
</dbReference>
<name>A0A9P4M315_9PEZI</name>
<dbReference type="EMBL" id="ML978711">
    <property type="protein sequence ID" value="KAF2091419.1"/>
    <property type="molecule type" value="Genomic_DNA"/>
</dbReference>
<dbReference type="Proteomes" id="UP000799776">
    <property type="component" value="Unassembled WGS sequence"/>
</dbReference>
<evidence type="ECO:0000256" key="1">
    <source>
        <dbReference type="ARBA" id="ARBA00000124"/>
    </source>
</evidence>
<dbReference type="PROSITE" id="PS51762">
    <property type="entry name" value="GH16_2"/>
    <property type="match status" value="1"/>
</dbReference>
<dbReference type="GO" id="GO:0009251">
    <property type="term" value="P:glucan catabolic process"/>
    <property type="evidence" value="ECO:0007669"/>
    <property type="project" value="TreeGrafter"/>
</dbReference>
<accession>A0A9P4M315</accession>
<reference evidence="8" key="1">
    <citation type="journal article" date="2020" name="Stud. Mycol.">
        <title>101 Dothideomycetes genomes: a test case for predicting lifestyles and emergence of pathogens.</title>
        <authorList>
            <person name="Haridas S."/>
            <person name="Albert R."/>
            <person name="Binder M."/>
            <person name="Bloem J."/>
            <person name="Labutti K."/>
            <person name="Salamov A."/>
            <person name="Andreopoulos B."/>
            <person name="Baker S."/>
            <person name="Barry K."/>
            <person name="Bills G."/>
            <person name="Bluhm B."/>
            <person name="Cannon C."/>
            <person name="Castanera R."/>
            <person name="Culley D."/>
            <person name="Daum C."/>
            <person name="Ezra D."/>
            <person name="Gonzalez J."/>
            <person name="Henrissat B."/>
            <person name="Kuo A."/>
            <person name="Liang C."/>
            <person name="Lipzen A."/>
            <person name="Lutzoni F."/>
            <person name="Magnuson J."/>
            <person name="Mondo S."/>
            <person name="Nolan M."/>
            <person name="Ohm R."/>
            <person name="Pangilinan J."/>
            <person name="Park H.-J."/>
            <person name="Ramirez L."/>
            <person name="Alfaro M."/>
            <person name="Sun H."/>
            <person name="Tritt A."/>
            <person name="Yoshinaga Y."/>
            <person name="Zwiers L.-H."/>
            <person name="Turgeon B."/>
            <person name="Goodwin S."/>
            <person name="Spatafora J."/>
            <person name="Crous P."/>
            <person name="Grigoriev I."/>
        </authorList>
    </citation>
    <scope>NUCLEOTIDE SEQUENCE</scope>
    <source>
        <strain evidence="8">CBS 121410</strain>
    </source>
</reference>
<dbReference type="Pfam" id="PF26113">
    <property type="entry name" value="GH16_XgeA"/>
    <property type="match status" value="1"/>
</dbReference>
<evidence type="ECO:0000256" key="6">
    <source>
        <dbReference type="SAM" id="SignalP"/>
    </source>
</evidence>
<dbReference type="PANTHER" id="PTHR10963:SF24">
    <property type="entry name" value="GLYCOSIDASE C21B10.07-RELATED"/>
    <property type="match status" value="1"/>
</dbReference>
<evidence type="ECO:0000256" key="4">
    <source>
        <dbReference type="ARBA" id="ARBA00022801"/>
    </source>
</evidence>
<comment type="similarity">
    <text evidence="2">Belongs to the glycosyl hydrolase 16 family.</text>
</comment>
<feature type="domain" description="GH16" evidence="7">
    <location>
        <begin position="56"/>
        <end position="309"/>
    </location>
</feature>
<dbReference type="PANTHER" id="PTHR10963">
    <property type="entry name" value="GLYCOSYL HYDROLASE-RELATED"/>
    <property type="match status" value="1"/>
</dbReference>
<keyword evidence="9" id="KW-1185">Reference proteome</keyword>